<dbReference type="EMBL" id="JBBNAE010000007">
    <property type="protein sequence ID" value="KAK9109424.1"/>
    <property type="molecule type" value="Genomic_DNA"/>
</dbReference>
<gene>
    <name evidence="3" type="ORF">Sjap_017484</name>
</gene>
<dbReference type="InterPro" id="IPR012340">
    <property type="entry name" value="NA-bd_OB-fold"/>
</dbReference>
<keyword evidence="1" id="KW-1133">Transmembrane helix</keyword>
<dbReference type="CDD" id="cd04480">
    <property type="entry name" value="RPA1_DBD_A_like"/>
    <property type="match status" value="1"/>
</dbReference>
<accession>A0AAP0I688</accession>
<dbReference type="PANTHER" id="PTHR47165">
    <property type="entry name" value="OS03G0429900 PROTEIN"/>
    <property type="match status" value="1"/>
</dbReference>
<reference evidence="3 4" key="1">
    <citation type="submission" date="2024-01" db="EMBL/GenBank/DDBJ databases">
        <title>Genome assemblies of Stephania.</title>
        <authorList>
            <person name="Yang L."/>
        </authorList>
    </citation>
    <scope>NUCLEOTIDE SEQUENCE [LARGE SCALE GENOMIC DNA]</scope>
    <source>
        <strain evidence="3">QJT</strain>
        <tissue evidence="3">Leaf</tissue>
    </source>
</reference>
<protein>
    <recommendedName>
        <fullName evidence="2">Replication protein A 70 kDa DNA-binding subunit B/D first OB fold domain-containing protein</fullName>
    </recommendedName>
</protein>
<comment type="caution">
    <text evidence="3">The sequence shown here is derived from an EMBL/GenBank/DDBJ whole genome shotgun (WGS) entry which is preliminary data.</text>
</comment>
<name>A0AAP0I688_9MAGN</name>
<dbReference type="InterPro" id="IPR003871">
    <property type="entry name" value="RFA1B/D_OB_1st"/>
</dbReference>
<dbReference type="Proteomes" id="UP001417504">
    <property type="component" value="Unassembled WGS sequence"/>
</dbReference>
<dbReference type="SUPFAM" id="SSF50249">
    <property type="entry name" value="Nucleic acid-binding proteins"/>
    <property type="match status" value="1"/>
</dbReference>
<evidence type="ECO:0000313" key="4">
    <source>
        <dbReference type="Proteomes" id="UP001417504"/>
    </source>
</evidence>
<keyword evidence="1" id="KW-0472">Membrane</keyword>
<keyword evidence="1" id="KW-0812">Transmembrane</keyword>
<keyword evidence="4" id="KW-1185">Reference proteome</keyword>
<feature type="domain" description="Replication protein A 70 kDa DNA-binding subunit B/D first OB fold" evidence="2">
    <location>
        <begin position="6"/>
        <end position="106"/>
    </location>
</feature>
<dbReference type="AlphaFoldDB" id="A0AAP0I688"/>
<evidence type="ECO:0000313" key="3">
    <source>
        <dbReference type="EMBL" id="KAK9109424.1"/>
    </source>
</evidence>
<sequence length="212" mass="24945">MSTSLTPIRDICTTENTLEVRAKITRKWYSRHLKTDALMSMDIILLDENEDHIHATIPIYLVDDFEHLTESKVYNISNFKVERIYMHKVVSHEYKIRFTGDTSVQENNNNVQISNHKFEIASFEELTKRKDNFVQSSDVLGRLVGIGALVDQEVQAKQRKVKKIVLRIQISRYIFFVIIIFYKKIIHCVTEKYGYLMFMLLLEECKLAVHVK</sequence>
<proteinExistence type="predicted"/>
<dbReference type="Gene3D" id="2.40.50.140">
    <property type="entry name" value="Nucleic acid-binding proteins"/>
    <property type="match status" value="1"/>
</dbReference>
<dbReference type="Pfam" id="PF02721">
    <property type="entry name" value="DUF223"/>
    <property type="match status" value="1"/>
</dbReference>
<organism evidence="3 4">
    <name type="scientific">Stephania japonica</name>
    <dbReference type="NCBI Taxonomy" id="461633"/>
    <lineage>
        <taxon>Eukaryota</taxon>
        <taxon>Viridiplantae</taxon>
        <taxon>Streptophyta</taxon>
        <taxon>Embryophyta</taxon>
        <taxon>Tracheophyta</taxon>
        <taxon>Spermatophyta</taxon>
        <taxon>Magnoliopsida</taxon>
        <taxon>Ranunculales</taxon>
        <taxon>Menispermaceae</taxon>
        <taxon>Menispermoideae</taxon>
        <taxon>Cissampelideae</taxon>
        <taxon>Stephania</taxon>
    </lineage>
</organism>
<dbReference type="PANTHER" id="PTHR47165:SF4">
    <property type="entry name" value="OS03G0429900 PROTEIN"/>
    <property type="match status" value="1"/>
</dbReference>
<feature type="transmembrane region" description="Helical" evidence="1">
    <location>
        <begin position="164"/>
        <end position="182"/>
    </location>
</feature>
<evidence type="ECO:0000259" key="2">
    <source>
        <dbReference type="Pfam" id="PF02721"/>
    </source>
</evidence>
<evidence type="ECO:0000256" key="1">
    <source>
        <dbReference type="SAM" id="Phobius"/>
    </source>
</evidence>